<dbReference type="Gene3D" id="3.90.1200.10">
    <property type="match status" value="1"/>
</dbReference>
<dbReference type="InterPro" id="IPR036388">
    <property type="entry name" value="WH-like_DNA-bd_sf"/>
</dbReference>
<dbReference type="InterPro" id="IPR011009">
    <property type="entry name" value="Kinase-like_dom_sf"/>
</dbReference>
<gene>
    <name evidence="1" type="ORF">H8S20_03960</name>
</gene>
<proteinExistence type="predicted"/>
<keyword evidence="2" id="KW-1185">Reference proteome</keyword>
<dbReference type="SUPFAM" id="SSF53448">
    <property type="entry name" value="Nucleotide-diphospho-sugar transferases"/>
    <property type="match status" value="1"/>
</dbReference>
<dbReference type="CDD" id="cd05151">
    <property type="entry name" value="ChoK-like"/>
    <property type="match status" value="1"/>
</dbReference>
<dbReference type="Gene3D" id="3.90.550.10">
    <property type="entry name" value="Spore Coat Polysaccharide Biosynthesis Protein SpsA, Chain A"/>
    <property type="match status" value="1"/>
</dbReference>
<sequence>MEDRHLTIKVLSEKPNINQRELAKEVGVSLGKINSIIKEAIENGLIKRINNEQDNKYIITQRGNDELLNALKEIKDTKLIINKEEKYRVKQAVILAAGRTIFDVPVGLLEVDNTLVIERHIKTLKECGINKIVIVTGYNSEAFEEKMKNESGIILVKNDKYKWTGTMKSLSMAKGHINDDFILIESDLILENIAIPQILNSINRDCVLITNESGSGDEAFVQLEDNCLFKMAKDVHQFNRIDGEMIGVTKISYKLFNMMLKEYERNINPYLNYEYMLLDMARNYKVHCLKIDDLLWGEIDNEKQYNYIKSYLYPRIKRKDLEFEKEAIKNIISSVLDIDKANINDVIPAGGMTNKNYKVIIKGESYILRVPGLGTEEMISRNNEMENSNLASLKGYNAETLYFNQDSGIKITKFIEGAETLTGASAKKEENMKLVTSILRELHNSDMNMVNIFNPFEELLKYEDILKGNTVKYYDEYKETRERVFCLDGLMKEYGSELVPSHNDTVPENFIKDVNGRLYLIDWEYSGLNDEMWDLAAHSIECNFTSDEEELFLNLYFNGNPDRESRLRILMNKICQDFLWAVWTLVKEAEGDDFGSYGVDRFNRAKANLDLLFKELR</sequence>
<comment type="caution">
    <text evidence="1">The sequence shown here is derived from an EMBL/GenBank/DDBJ whole genome shotgun (WGS) entry which is preliminary data.</text>
</comment>
<dbReference type="InterPro" id="IPR017190">
    <property type="entry name" value="Bifunc_CCT/choline_kinase"/>
</dbReference>
<protein>
    <submittedName>
        <fullName evidence="1">Phosphotransferase</fullName>
    </submittedName>
</protein>
<dbReference type="Proteomes" id="UP000596929">
    <property type="component" value="Unassembled WGS sequence"/>
</dbReference>
<dbReference type="RefSeq" id="WP_186859325.1">
    <property type="nucleotide sequence ID" value="NZ_JACOOO010000004.1"/>
</dbReference>
<dbReference type="PIRSF" id="PIRSF037383">
    <property type="entry name" value="LicCA"/>
    <property type="match status" value="1"/>
</dbReference>
<dbReference type="Gene3D" id="1.10.10.10">
    <property type="entry name" value="Winged helix-like DNA-binding domain superfamily/Winged helix DNA-binding domain"/>
    <property type="match status" value="1"/>
</dbReference>
<organism evidence="1 2">
    <name type="scientific">Clostridium hominis</name>
    <dbReference type="NCBI Taxonomy" id="2763036"/>
    <lineage>
        <taxon>Bacteria</taxon>
        <taxon>Bacillati</taxon>
        <taxon>Bacillota</taxon>
        <taxon>Clostridia</taxon>
        <taxon>Eubacteriales</taxon>
        <taxon>Clostridiaceae</taxon>
        <taxon>Clostridium</taxon>
    </lineage>
</organism>
<dbReference type="Pfam" id="PF01633">
    <property type="entry name" value="Choline_kinase"/>
    <property type="match status" value="1"/>
</dbReference>
<evidence type="ECO:0000313" key="2">
    <source>
        <dbReference type="Proteomes" id="UP000596929"/>
    </source>
</evidence>
<dbReference type="SUPFAM" id="SSF56112">
    <property type="entry name" value="Protein kinase-like (PK-like)"/>
    <property type="match status" value="1"/>
</dbReference>
<dbReference type="InterPro" id="IPR036390">
    <property type="entry name" value="WH_DNA-bd_sf"/>
</dbReference>
<dbReference type="Gene3D" id="3.30.200.20">
    <property type="entry name" value="Phosphorylase Kinase, domain 1"/>
    <property type="match status" value="1"/>
</dbReference>
<name>A0ABR7D9I1_9CLOT</name>
<dbReference type="PANTHER" id="PTHR22603:SF66">
    <property type="entry name" value="ETHANOLAMINE KINASE"/>
    <property type="match status" value="1"/>
</dbReference>
<dbReference type="PANTHER" id="PTHR22603">
    <property type="entry name" value="CHOLINE/ETHANOALAMINE KINASE"/>
    <property type="match status" value="1"/>
</dbReference>
<accession>A0ABR7D9I1</accession>
<dbReference type="InterPro" id="IPR029044">
    <property type="entry name" value="Nucleotide-diphossugar_trans"/>
</dbReference>
<dbReference type="SUPFAM" id="SSF46785">
    <property type="entry name" value="Winged helix' DNA-binding domain"/>
    <property type="match status" value="1"/>
</dbReference>
<dbReference type="EMBL" id="JACOOO010000004">
    <property type="protein sequence ID" value="MBC5628044.1"/>
    <property type="molecule type" value="Genomic_DNA"/>
</dbReference>
<evidence type="ECO:0000313" key="1">
    <source>
        <dbReference type="EMBL" id="MBC5628044.1"/>
    </source>
</evidence>
<dbReference type="Pfam" id="PF13412">
    <property type="entry name" value="HTH_24"/>
    <property type="match status" value="1"/>
</dbReference>
<reference evidence="1 2" key="1">
    <citation type="submission" date="2020-08" db="EMBL/GenBank/DDBJ databases">
        <title>Genome public.</title>
        <authorList>
            <person name="Liu C."/>
            <person name="Sun Q."/>
        </authorList>
    </citation>
    <scope>NUCLEOTIDE SEQUENCE [LARGE SCALE GENOMIC DNA]</scope>
    <source>
        <strain evidence="1 2">NSJ-6</strain>
    </source>
</reference>